<keyword evidence="8" id="KW-1185">Reference proteome</keyword>
<protein>
    <recommendedName>
        <fullName evidence="9">Lysosomal Pro-X carboxypeptidase</fullName>
    </recommendedName>
</protein>
<dbReference type="GO" id="GO:0070008">
    <property type="term" value="F:serine-type exopeptidase activity"/>
    <property type="evidence" value="ECO:0007669"/>
    <property type="project" value="InterPro"/>
</dbReference>
<evidence type="ECO:0000256" key="3">
    <source>
        <dbReference type="ARBA" id="ARBA00022729"/>
    </source>
</evidence>
<evidence type="ECO:0000256" key="2">
    <source>
        <dbReference type="ARBA" id="ARBA00022670"/>
    </source>
</evidence>
<evidence type="ECO:0000256" key="1">
    <source>
        <dbReference type="ARBA" id="ARBA00011079"/>
    </source>
</evidence>
<evidence type="ECO:0000313" key="8">
    <source>
        <dbReference type="Proteomes" id="UP000002630"/>
    </source>
</evidence>
<feature type="compositionally biased region" description="Gly residues" evidence="6">
    <location>
        <begin position="552"/>
        <end position="563"/>
    </location>
</feature>
<dbReference type="Gene3D" id="3.40.50.1820">
    <property type="entry name" value="alpha/beta hydrolase"/>
    <property type="match status" value="2"/>
</dbReference>
<dbReference type="PANTHER" id="PTHR11010:SF38">
    <property type="entry name" value="LYSOSOMAL PRO-X CARBOXYPEPTIDASE"/>
    <property type="match status" value="1"/>
</dbReference>
<evidence type="ECO:0000256" key="6">
    <source>
        <dbReference type="SAM" id="MobiDB-lite"/>
    </source>
</evidence>
<dbReference type="Pfam" id="PF05577">
    <property type="entry name" value="Peptidase_S28"/>
    <property type="match status" value="2"/>
</dbReference>
<proteinExistence type="inferred from homology"/>
<dbReference type="InterPro" id="IPR029058">
    <property type="entry name" value="AB_hydrolase_fold"/>
</dbReference>
<evidence type="ECO:0000256" key="5">
    <source>
        <dbReference type="ARBA" id="ARBA00023180"/>
    </source>
</evidence>
<dbReference type="ESTHER" id="ectsi-d7fvr0">
    <property type="family name" value="Prolylcarboxypeptidase"/>
</dbReference>
<keyword evidence="4" id="KW-0378">Hydrolase</keyword>
<feature type="region of interest" description="Disordered" evidence="6">
    <location>
        <begin position="552"/>
        <end position="584"/>
    </location>
</feature>
<dbReference type="eggNOG" id="KOG2183">
    <property type="taxonomic scope" value="Eukaryota"/>
</dbReference>
<evidence type="ECO:0000256" key="4">
    <source>
        <dbReference type="ARBA" id="ARBA00022801"/>
    </source>
</evidence>
<keyword evidence="3" id="KW-0732">Signal</keyword>
<keyword evidence="5" id="KW-0325">Glycoprotein</keyword>
<accession>D7FVR0</accession>
<dbReference type="STRING" id="2880.D7FVR0"/>
<dbReference type="GO" id="GO:0008239">
    <property type="term" value="F:dipeptidyl-peptidase activity"/>
    <property type="evidence" value="ECO:0007669"/>
    <property type="project" value="TreeGrafter"/>
</dbReference>
<dbReference type="SUPFAM" id="SSF53474">
    <property type="entry name" value="alpha/beta-Hydrolases"/>
    <property type="match status" value="1"/>
</dbReference>
<dbReference type="EMBL" id="FN649760">
    <property type="protein sequence ID" value="CBJ31975.1"/>
    <property type="molecule type" value="Genomic_DNA"/>
</dbReference>
<dbReference type="AlphaFoldDB" id="D7FVR0"/>
<evidence type="ECO:0008006" key="9">
    <source>
        <dbReference type="Google" id="ProtNLM"/>
    </source>
</evidence>
<dbReference type="Proteomes" id="UP000002630">
    <property type="component" value="Unassembled WGS sequence"/>
</dbReference>
<feature type="region of interest" description="Disordered" evidence="6">
    <location>
        <begin position="87"/>
        <end position="137"/>
    </location>
</feature>
<dbReference type="GO" id="GO:0006508">
    <property type="term" value="P:proteolysis"/>
    <property type="evidence" value="ECO:0007669"/>
    <property type="project" value="UniProtKB-KW"/>
</dbReference>
<dbReference type="InterPro" id="IPR008758">
    <property type="entry name" value="Peptidase_S28"/>
</dbReference>
<comment type="similarity">
    <text evidence="1">Belongs to the peptidase S28 family.</text>
</comment>
<organism evidence="7 8">
    <name type="scientific">Ectocarpus siliculosus</name>
    <name type="common">Brown alga</name>
    <name type="synonym">Conferva siliculosa</name>
    <dbReference type="NCBI Taxonomy" id="2880"/>
    <lineage>
        <taxon>Eukaryota</taxon>
        <taxon>Sar</taxon>
        <taxon>Stramenopiles</taxon>
        <taxon>Ochrophyta</taxon>
        <taxon>PX clade</taxon>
        <taxon>Phaeophyceae</taxon>
        <taxon>Ectocarpales</taxon>
        <taxon>Ectocarpaceae</taxon>
        <taxon>Ectocarpus</taxon>
    </lineage>
</organism>
<sequence>MEVVVGWRRPHLSPLGLHQGGVGVPTGLGGGAFPPGGRRPSTADCEERFFTQTLDHFRHTPVSEHDDDNTFQQRYFVCREYWGPTGGGSANSPRGQEDGASTSSSSSTSTSTSRRRKSNRGTAAEGGAGRGGEQAVPGAPGPIFFYTGNEADVSLYLEASGLMWENAPAFNALLVFAEHRFYGESLPFGAPDKRREFLRQATAGTPQALADYARLVTALKQELGAEGAPVIAFGGSYGGMLASWLRLKYPHIVHGAIAASAPVLALEGLHRPTPNPEAFAETVTAAAGPAGGAADSCAANPRGDGALVELAWWARAAFDYLAMGNFPYATGYMLNSGEVELPPWPLREACSYLADPTLQAEDDDVLLGALADAIGVYYNATGEVGCFTPAAGANNASSVDADNWNWQACTEMSMPMSTDGKRDMFWRNDWDPVAQAAQCMEQFGVSPGEGWGAAEYGGYDAWSQVTNVVFSNGRLDPWSGMGVVDQRRAGGGVEVIMMDQAAHHLDLFFEHPLDPQDVLDARRVEMDFVERWVDMAYGAYYGGGGGGGDTSVGGGGGDGGDGSGSVAAAAKKDSSARGELAPPSWLERLPSVAADW</sequence>
<keyword evidence="2" id="KW-0645">Protease</keyword>
<feature type="compositionally biased region" description="Low complexity" evidence="6">
    <location>
        <begin position="101"/>
        <end position="112"/>
    </location>
</feature>
<dbReference type="PANTHER" id="PTHR11010">
    <property type="entry name" value="PROTEASE S28 PRO-X CARBOXYPEPTIDASE-RELATED"/>
    <property type="match status" value="1"/>
</dbReference>
<name>D7FVR0_ECTSI</name>
<evidence type="ECO:0000313" key="7">
    <source>
        <dbReference type="EMBL" id="CBJ31975.1"/>
    </source>
</evidence>
<reference evidence="7 8" key="1">
    <citation type="journal article" date="2010" name="Nature">
        <title>The Ectocarpus genome and the independent evolution of multicellularity in brown algae.</title>
        <authorList>
            <person name="Cock J.M."/>
            <person name="Sterck L."/>
            <person name="Rouze P."/>
            <person name="Scornet D."/>
            <person name="Allen A.E."/>
            <person name="Amoutzias G."/>
            <person name="Anthouard V."/>
            <person name="Artiguenave F."/>
            <person name="Aury J.M."/>
            <person name="Badger J.H."/>
            <person name="Beszteri B."/>
            <person name="Billiau K."/>
            <person name="Bonnet E."/>
            <person name="Bothwell J.H."/>
            <person name="Bowler C."/>
            <person name="Boyen C."/>
            <person name="Brownlee C."/>
            <person name="Carrano C.J."/>
            <person name="Charrier B."/>
            <person name="Cho G.Y."/>
            <person name="Coelho S.M."/>
            <person name="Collen J."/>
            <person name="Corre E."/>
            <person name="Da Silva C."/>
            <person name="Delage L."/>
            <person name="Delaroque N."/>
            <person name="Dittami S.M."/>
            <person name="Doulbeau S."/>
            <person name="Elias M."/>
            <person name="Farnham G."/>
            <person name="Gachon C.M."/>
            <person name="Gschloessl B."/>
            <person name="Heesch S."/>
            <person name="Jabbari K."/>
            <person name="Jubin C."/>
            <person name="Kawai H."/>
            <person name="Kimura K."/>
            <person name="Kloareg B."/>
            <person name="Kupper F.C."/>
            <person name="Lang D."/>
            <person name="Le Bail A."/>
            <person name="Leblanc C."/>
            <person name="Lerouge P."/>
            <person name="Lohr M."/>
            <person name="Lopez P.J."/>
            <person name="Martens C."/>
            <person name="Maumus F."/>
            <person name="Michel G."/>
            <person name="Miranda-Saavedra D."/>
            <person name="Morales J."/>
            <person name="Moreau H."/>
            <person name="Motomura T."/>
            <person name="Nagasato C."/>
            <person name="Napoli C.A."/>
            <person name="Nelson D.R."/>
            <person name="Nyvall-Collen P."/>
            <person name="Peters A.F."/>
            <person name="Pommier C."/>
            <person name="Potin P."/>
            <person name="Poulain J."/>
            <person name="Quesneville H."/>
            <person name="Read B."/>
            <person name="Rensing S.A."/>
            <person name="Ritter A."/>
            <person name="Rousvoal S."/>
            <person name="Samanta M."/>
            <person name="Samson G."/>
            <person name="Schroeder D.C."/>
            <person name="Segurens B."/>
            <person name="Strittmatter M."/>
            <person name="Tonon T."/>
            <person name="Tregear J.W."/>
            <person name="Valentin K."/>
            <person name="von Dassow P."/>
            <person name="Yamagishi T."/>
            <person name="Van de Peer Y."/>
            <person name="Wincker P."/>
        </authorList>
    </citation>
    <scope>NUCLEOTIDE SEQUENCE [LARGE SCALE GENOMIC DNA]</scope>
    <source>
        <strain evidence="8">Ec32 / CCAP1310/4</strain>
    </source>
</reference>
<dbReference type="OrthoDB" id="2130629at2759"/>
<dbReference type="InParanoid" id="D7FVR0"/>
<gene>
    <name evidence="7" type="ORF">Esi_0298_0002</name>
</gene>